<gene>
    <name evidence="3" type="ORF">GPECTOR_91g555</name>
</gene>
<organism evidence="3 4">
    <name type="scientific">Gonium pectorale</name>
    <name type="common">Green alga</name>
    <dbReference type="NCBI Taxonomy" id="33097"/>
    <lineage>
        <taxon>Eukaryota</taxon>
        <taxon>Viridiplantae</taxon>
        <taxon>Chlorophyta</taxon>
        <taxon>core chlorophytes</taxon>
        <taxon>Chlorophyceae</taxon>
        <taxon>CS clade</taxon>
        <taxon>Chlamydomonadales</taxon>
        <taxon>Volvocaceae</taxon>
        <taxon>Gonium</taxon>
    </lineage>
</organism>
<evidence type="ECO:0000256" key="1">
    <source>
        <dbReference type="SAM" id="MobiDB-lite"/>
    </source>
</evidence>
<feature type="transmembrane region" description="Helical" evidence="2">
    <location>
        <begin position="75"/>
        <end position="93"/>
    </location>
</feature>
<sequence>MAVSKSSTAAKARKATGTSSASGNFSAAPEREAVPATVKPEMRQSDKASAGTLKKLLYNVYCLAGGPIWNPAEVVVVYILLISLAALTAMGTCKQLAKLAVELLAA</sequence>
<keyword evidence="2" id="KW-0812">Transmembrane</keyword>
<feature type="compositionally biased region" description="Low complexity" evidence="1">
    <location>
        <begin position="1"/>
        <end position="22"/>
    </location>
</feature>
<name>A0A150G0P5_GONPE</name>
<dbReference type="EMBL" id="LSYV01000092">
    <property type="protein sequence ID" value="KXZ43401.1"/>
    <property type="molecule type" value="Genomic_DNA"/>
</dbReference>
<proteinExistence type="predicted"/>
<comment type="caution">
    <text evidence="3">The sequence shown here is derived from an EMBL/GenBank/DDBJ whole genome shotgun (WGS) entry which is preliminary data.</text>
</comment>
<dbReference type="OrthoDB" id="10335844at2759"/>
<accession>A0A150G0P5</accession>
<keyword evidence="2" id="KW-1133">Transmembrane helix</keyword>
<evidence type="ECO:0000256" key="2">
    <source>
        <dbReference type="SAM" id="Phobius"/>
    </source>
</evidence>
<protein>
    <submittedName>
        <fullName evidence="3">Uncharacterized protein</fullName>
    </submittedName>
</protein>
<dbReference type="Proteomes" id="UP000075714">
    <property type="component" value="Unassembled WGS sequence"/>
</dbReference>
<dbReference type="AlphaFoldDB" id="A0A150G0P5"/>
<evidence type="ECO:0000313" key="3">
    <source>
        <dbReference type="EMBL" id="KXZ43401.1"/>
    </source>
</evidence>
<keyword evidence="4" id="KW-1185">Reference proteome</keyword>
<feature type="region of interest" description="Disordered" evidence="1">
    <location>
        <begin position="1"/>
        <end position="45"/>
    </location>
</feature>
<reference evidence="4" key="1">
    <citation type="journal article" date="2016" name="Nat. Commun.">
        <title>The Gonium pectorale genome demonstrates co-option of cell cycle regulation during the evolution of multicellularity.</title>
        <authorList>
            <person name="Hanschen E.R."/>
            <person name="Marriage T.N."/>
            <person name="Ferris P.J."/>
            <person name="Hamaji T."/>
            <person name="Toyoda A."/>
            <person name="Fujiyama A."/>
            <person name="Neme R."/>
            <person name="Noguchi H."/>
            <person name="Minakuchi Y."/>
            <person name="Suzuki M."/>
            <person name="Kawai-Toyooka H."/>
            <person name="Smith D.R."/>
            <person name="Sparks H."/>
            <person name="Anderson J."/>
            <person name="Bakaric R."/>
            <person name="Luria V."/>
            <person name="Karger A."/>
            <person name="Kirschner M.W."/>
            <person name="Durand P.M."/>
            <person name="Michod R.E."/>
            <person name="Nozaki H."/>
            <person name="Olson B.J."/>
        </authorList>
    </citation>
    <scope>NUCLEOTIDE SEQUENCE [LARGE SCALE GENOMIC DNA]</scope>
    <source>
        <strain evidence="4">NIES-2863</strain>
    </source>
</reference>
<keyword evidence="2" id="KW-0472">Membrane</keyword>
<evidence type="ECO:0000313" key="4">
    <source>
        <dbReference type="Proteomes" id="UP000075714"/>
    </source>
</evidence>